<feature type="domain" description="TonB C-terminal" evidence="5">
    <location>
        <begin position="122"/>
        <end position="185"/>
    </location>
</feature>
<keyword evidence="2" id="KW-0812">Transmembrane</keyword>
<dbReference type="SUPFAM" id="SSF74653">
    <property type="entry name" value="TolA/TonB C-terminal domain"/>
    <property type="match status" value="1"/>
</dbReference>
<evidence type="ECO:0000256" key="1">
    <source>
        <dbReference type="ARBA" id="ARBA00004167"/>
    </source>
</evidence>
<dbReference type="NCBIfam" id="TIGR01352">
    <property type="entry name" value="tonB_Cterm"/>
    <property type="match status" value="1"/>
</dbReference>
<dbReference type="InterPro" id="IPR037682">
    <property type="entry name" value="TonB_C"/>
</dbReference>
<dbReference type="InterPro" id="IPR006260">
    <property type="entry name" value="TonB/TolA_C"/>
</dbReference>
<evidence type="ECO:0000313" key="7">
    <source>
        <dbReference type="Proteomes" id="UP001064632"/>
    </source>
</evidence>
<dbReference type="EMBL" id="CP104694">
    <property type="protein sequence ID" value="UXI70280.1"/>
    <property type="molecule type" value="Genomic_DNA"/>
</dbReference>
<evidence type="ECO:0000259" key="5">
    <source>
        <dbReference type="Pfam" id="PF03544"/>
    </source>
</evidence>
<gene>
    <name evidence="6" type="ORF">N4264_11785</name>
</gene>
<reference evidence="6" key="1">
    <citation type="submission" date="2022-09" db="EMBL/GenBank/DDBJ databases">
        <title>Tahibacter sp. nov., isolated from a fresh water.</title>
        <authorList>
            <person name="Baek J.H."/>
            <person name="Lee J.K."/>
            <person name="Kim J.M."/>
            <person name="Jeon C.O."/>
        </authorList>
    </citation>
    <scope>NUCLEOTIDE SEQUENCE</scope>
    <source>
        <strain evidence="6">W38</strain>
    </source>
</reference>
<evidence type="ECO:0000256" key="3">
    <source>
        <dbReference type="ARBA" id="ARBA00022989"/>
    </source>
</evidence>
<evidence type="ECO:0000256" key="4">
    <source>
        <dbReference type="ARBA" id="ARBA00023136"/>
    </source>
</evidence>
<dbReference type="Gene3D" id="3.30.1150.10">
    <property type="match status" value="1"/>
</dbReference>
<keyword evidence="4" id="KW-0472">Membrane</keyword>
<accession>A0ABY6BMK0</accession>
<organism evidence="6 7">
    <name type="scientific">Tahibacter amnicola</name>
    <dbReference type="NCBI Taxonomy" id="2976241"/>
    <lineage>
        <taxon>Bacteria</taxon>
        <taxon>Pseudomonadati</taxon>
        <taxon>Pseudomonadota</taxon>
        <taxon>Gammaproteobacteria</taxon>
        <taxon>Lysobacterales</taxon>
        <taxon>Rhodanobacteraceae</taxon>
        <taxon>Tahibacter</taxon>
    </lineage>
</organism>
<dbReference type="Proteomes" id="UP001064632">
    <property type="component" value="Chromosome"/>
</dbReference>
<sequence>MTSLTGQMATRFADRPLIAATVWTIVAGESPARTLGLDRKQVLGPTRALARSDTAEGRMKIDQALEQARMAADSARKADASGPVRPVRKFLSGATTDGEYVDYLRDWEARIGRAHKAVQLDSGVRGSVTLTVAIRRDGSVERVDVVQPSGHPDVDASAIRIVHAAAPFQPLNGLSVDVLHITRTWQFLAPEGPRRP</sequence>
<dbReference type="Pfam" id="PF03544">
    <property type="entry name" value="TonB_C"/>
    <property type="match status" value="1"/>
</dbReference>
<keyword evidence="3" id="KW-1133">Transmembrane helix</keyword>
<proteinExistence type="predicted"/>
<name>A0ABY6BMK0_9GAMM</name>
<evidence type="ECO:0000313" key="6">
    <source>
        <dbReference type="EMBL" id="UXI70280.1"/>
    </source>
</evidence>
<protein>
    <submittedName>
        <fullName evidence="6">TonB family protein</fullName>
    </submittedName>
</protein>
<keyword evidence="7" id="KW-1185">Reference proteome</keyword>
<evidence type="ECO:0000256" key="2">
    <source>
        <dbReference type="ARBA" id="ARBA00022692"/>
    </source>
</evidence>
<dbReference type="RefSeq" id="WP_261697231.1">
    <property type="nucleotide sequence ID" value="NZ_CP104694.1"/>
</dbReference>
<comment type="subcellular location">
    <subcellularLocation>
        <location evidence="1">Membrane</location>
        <topology evidence="1">Single-pass membrane protein</topology>
    </subcellularLocation>
</comment>